<feature type="compositionally biased region" description="Polar residues" evidence="1">
    <location>
        <begin position="49"/>
        <end position="58"/>
    </location>
</feature>
<gene>
    <name evidence="2" type="ORF">PCANC_10360</name>
    <name evidence="4" type="ORF">PCASD_00465</name>
    <name evidence="3" type="ORF">PCASD_13411</name>
</gene>
<dbReference type="EMBL" id="PGCJ01000835">
    <property type="protein sequence ID" value="PLW18222.1"/>
    <property type="molecule type" value="Genomic_DNA"/>
</dbReference>
<dbReference type="Proteomes" id="UP000235388">
    <property type="component" value="Unassembled WGS sequence"/>
</dbReference>
<sequence length="312" mass="35938">MDPIHEDFINPSDVSGSNFPTSGQPYNWRMRQPTSDKISAASSSAQLEAEQNNVPRTENSMADISLEPGVESESEDAVRRCYKKHLGNFLSWRKFCELILGRDHISEVEQNLIDLQQAMSTLFVTRLRELRREGLTVTDTQRYIVPDLDVVIEINENMKSVSLESVAQIEQIRELLLRANEEMKLNRTRGLPHKEDRKLKPQEIRELLFKANGEVEINQVVEKGYELIINLLVDLQKFQIISDEDLSFLLNHKKDGQLILAHAINSFHKSDSTAGFFYTEIKEEFMDKSTDNFHMAGLLKCELIFPITFCLY</sequence>
<keyword evidence="5" id="KW-1185">Reference proteome</keyword>
<organism evidence="4 6">
    <name type="scientific">Puccinia coronata f. sp. avenae</name>
    <dbReference type="NCBI Taxonomy" id="200324"/>
    <lineage>
        <taxon>Eukaryota</taxon>
        <taxon>Fungi</taxon>
        <taxon>Dikarya</taxon>
        <taxon>Basidiomycota</taxon>
        <taxon>Pucciniomycotina</taxon>
        <taxon>Pucciniomycetes</taxon>
        <taxon>Pucciniales</taxon>
        <taxon>Pucciniaceae</taxon>
        <taxon>Puccinia</taxon>
    </lineage>
</organism>
<dbReference type="EMBL" id="PGCI01000721">
    <property type="protein sequence ID" value="PLW19065.1"/>
    <property type="molecule type" value="Genomic_DNA"/>
</dbReference>
<evidence type="ECO:0000313" key="3">
    <source>
        <dbReference type="EMBL" id="PLW19065.1"/>
    </source>
</evidence>
<feature type="compositionally biased region" description="Polar residues" evidence="1">
    <location>
        <begin position="12"/>
        <end position="25"/>
    </location>
</feature>
<dbReference type="EMBL" id="PGCI01000004">
    <property type="protein sequence ID" value="PLW51693.1"/>
    <property type="molecule type" value="Genomic_DNA"/>
</dbReference>
<dbReference type="AlphaFoldDB" id="A0A2N5VNX5"/>
<accession>A0A2N5VNX5</accession>
<evidence type="ECO:0000313" key="6">
    <source>
        <dbReference type="Proteomes" id="UP000235392"/>
    </source>
</evidence>
<protein>
    <submittedName>
        <fullName evidence="4">Uncharacterized protein</fullName>
    </submittedName>
</protein>
<evidence type="ECO:0000313" key="4">
    <source>
        <dbReference type="EMBL" id="PLW51693.1"/>
    </source>
</evidence>
<feature type="region of interest" description="Disordered" evidence="1">
    <location>
        <begin position="1"/>
        <end position="58"/>
    </location>
</feature>
<evidence type="ECO:0000313" key="2">
    <source>
        <dbReference type="EMBL" id="PLW18222.1"/>
    </source>
</evidence>
<name>A0A2N5VNX5_9BASI</name>
<proteinExistence type="predicted"/>
<evidence type="ECO:0000313" key="5">
    <source>
        <dbReference type="Proteomes" id="UP000235388"/>
    </source>
</evidence>
<evidence type="ECO:0000256" key="1">
    <source>
        <dbReference type="SAM" id="MobiDB-lite"/>
    </source>
</evidence>
<comment type="caution">
    <text evidence="4">The sequence shown here is derived from an EMBL/GenBank/DDBJ whole genome shotgun (WGS) entry which is preliminary data.</text>
</comment>
<dbReference type="Proteomes" id="UP000235392">
    <property type="component" value="Unassembled WGS sequence"/>
</dbReference>
<reference evidence="5 6" key="1">
    <citation type="submission" date="2017-11" db="EMBL/GenBank/DDBJ databases">
        <title>De novo assembly and phasing of dikaryotic genomes from two isolates of Puccinia coronata f. sp. avenae, the causal agent of oat crown rust.</title>
        <authorList>
            <person name="Miller M.E."/>
            <person name="Zhang Y."/>
            <person name="Omidvar V."/>
            <person name="Sperschneider J."/>
            <person name="Schwessinger B."/>
            <person name="Raley C."/>
            <person name="Palmer J.M."/>
            <person name="Garnica D."/>
            <person name="Upadhyaya N."/>
            <person name="Rathjen J."/>
            <person name="Taylor J.M."/>
            <person name="Park R.F."/>
            <person name="Dodds P.N."/>
            <person name="Hirsch C.D."/>
            <person name="Kianian S.F."/>
            <person name="Figueroa M."/>
        </authorList>
    </citation>
    <scope>NUCLEOTIDE SEQUENCE [LARGE SCALE GENOMIC DNA]</scope>
    <source>
        <strain evidence="2">12NC29</strain>
        <strain evidence="4">12SD80</strain>
    </source>
</reference>